<accession>A0A380RTB2</accession>
<dbReference type="EMBL" id="UHJL01000001">
    <property type="protein sequence ID" value="SUQ18788.1"/>
    <property type="molecule type" value="Genomic_DNA"/>
</dbReference>
<dbReference type="InterPro" id="IPR046357">
    <property type="entry name" value="PPIase_dom_sf"/>
</dbReference>
<dbReference type="InterPro" id="IPR050245">
    <property type="entry name" value="PrsA_foldase"/>
</dbReference>
<dbReference type="SUPFAM" id="SSF54534">
    <property type="entry name" value="FKBP-like"/>
    <property type="match status" value="2"/>
</dbReference>
<feature type="chain" id="PRO_5016837893" evidence="2">
    <location>
        <begin position="20"/>
        <end position="427"/>
    </location>
</feature>
<evidence type="ECO:0000313" key="5">
    <source>
        <dbReference type="Proteomes" id="UP000255423"/>
    </source>
</evidence>
<dbReference type="SUPFAM" id="SSF109998">
    <property type="entry name" value="Triger factor/SurA peptide-binding domain-like"/>
    <property type="match status" value="1"/>
</dbReference>
<name>A0A380RTB2_FIBSU</name>
<protein>
    <submittedName>
        <fullName evidence="4">Periplasmic chaperone for outer membrane proteins SurA</fullName>
    </submittedName>
</protein>
<organism evidence="4 5">
    <name type="scientific">Fibrobacter succinogenes</name>
    <name type="common">Bacteroides succinogenes</name>
    <dbReference type="NCBI Taxonomy" id="833"/>
    <lineage>
        <taxon>Bacteria</taxon>
        <taxon>Pseudomonadati</taxon>
        <taxon>Fibrobacterota</taxon>
        <taxon>Fibrobacteria</taxon>
        <taxon>Fibrobacterales</taxon>
        <taxon>Fibrobacteraceae</taxon>
        <taxon>Fibrobacter</taxon>
    </lineage>
</organism>
<dbReference type="PROSITE" id="PS51257">
    <property type="entry name" value="PROKAR_LIPOPROTEIN"/>
    <property type="match status" value="1"/>
</dbReference>
<keyword evidence="2" id="KW-0732">Signal</keyword>
<sequence length="427" mass="48366">MISNRIASLVFALSVACFAEPVLMEGIAAVVDGKPIMRSDFMNNLYRFQETPEAANMTEQQQKEAVLDRMIEEKVLLSRIDRDSIVISENEVDQRVTAHLQSIAASQKIDMATLEKAVRAQLGLSMIQYREQLGKQIRNHMEISRVRQLHVGTIHPTKKEVDLFYKDYKDSLPRQFNCVLLSHIQLPIKPDSMIVDSVKRFAETLIDSLNLGIKFELLAQRHSQDSSAAKGGDLGYFKRGLLDPAFEKAIERLKNGHYASTPVKTDLGWHIARVLGRKEDGVRSAQILLRTIPTAKDSAAVVALADSLRNNIKSKEEFAKAAKTFSEDKSSNFQGGLLGWFQRNEMEPAYVDPVANLNVGEISEPVMIDGAYHLFRLDDSRQVRELTLEEDYGKIELMAATHLENEKLQKLIQKWRKEVLVEIRMTE</sequence>
<dbReference type="Pfam" id="PF00639">
    <property type="entry name" value="Rotamase"/>
    <property type="match status" value="2"/>
</dbReference>
<feature type="signal peptide" evidence="2">
    <location>
        <begin position="1"/>
        <end position="19"/>
    </location>
</feature>
<evidence type="ECO:0000256" key="1">
    <source>
        <dbReference type="PROSITE-ProRule" id="PRU00278"/>
    </source>
</evidence>
<gene>
    <name evidence="4" type="ORF">SAMN05661053_0007</name>
</gene>
<dbReference type="PANTHER" id="PTHR47245">
    <property type="entry name" value="PEPTIDYLPROLYL ISOMERASE"/>
    <property type="match status" value="1"/>
</dbReference>
<feature type="domain" description="PpiC" evidence="3">
    <location>
        <begin position="279"/>
        <end position="379"/>
    </location>
</feature>
<dbReference type="GO" id="GO:0003755">
    <property type="term" value="F:peptidyl-prolyl cis-trans isomerase activity"/>
    <property type="evidence" value="ECO:0007669"/>
    <property type="project" value="UniProtKB-KW"/>
</dbReference>
<dbReference type="PANTHER" id="PTHR47245:SF2">
    <property type="entry name" value="PEPTIDYL-PROLYL CIS-TRANS ISOMERASE HP_0175-RELATED"/>
    <property type="match status" value="1"/>
</dbReference>
<keyword evidence="1" id="KW-0413">Isomerase</keyword>
<evidence type="ECO:0000313" key="4">
    <source>
        <dbReference type="EMBL" id="SUQ18788.1"/>
    </source>
</evidence>
<dbReference type="PROSITE" id="PS01096">
    <property type="entry name" value="PPIC_PPIASE_1"/>
    <property type="match status" value="2"/>
</dbReference>
<dbReference type="PROSITE" id="PS50198">
    <property type="entry name" value="PPIC_PPIASE_2"/>
    <property type="match status" value="2"/>
</dbReference>
<evidence type="ECO:0000256" key="2">
    <source>
        <dbReference type="SAM" id="SignalP"/>
    </source>
</evidence>
<dbReference type="RefSeq" id="WP_088660454.1">
    <property type="nucleotide sequence ID" value="NZ_UHJL01000001.1"/>
</dbReference>
<feature type="domain" description="PpiC" evidence="3">
    <location>
        <begin position="179"/>
        <end position="276"/>
    </location>
</feature>
<dbReference type="Gene3D" id="3.10.50.40">
    <property type="match status" value="2"/>
</dbReference>
<dbReference type="InterPro" id="IPR027304">
    <property type="entry name" value="Trigger_fact/SurA_dom_sf"/>
</dbReference>
<dbReference type="InterPro" id="IPR023058">
    <property type="entry name" value="PPIase_PpiC_CS"/>
</dbReference>
<reference evidence="4 5" key="1">
    <citation type="submission" date="2017-08" db="EMBL/GenBank/DDBJ databases">
        <authorList>
            <person name="de Groot N.N."/>
        </authorList>
    </citation>
    <scope>NUCLEOTIDE SEQUENCE [LARGE SCALE GENOMIC DNA]</scope>
    <source>
        <strain evidence="4 5">HM2</strain>
    </source>
</reference>
<dbReference type="Pfam" id="PF13624">
    <property type="entry name" value="SurA_N_3"/>
    <property type="match status" value="1"/>
</dbReference>
<dbReference type="Proteomes" id="UP000255423">
    <property type="component" value="Unassembled WGS sequence"/>
</dbReference>
<evidence type="ECO:0000259" key="3">
    <source>
        <dbReference type="PROSITE" id="PS50198"/>
    </source>
</evidence>
<dbReference type="AlphaFoldDB" id="A0A380RTB2"/>
<keyword evidence="1" id="KW-0697">Rotamase</keyword>
<dbReference type="Gene3D" id="1.10.4030.10">
    <property type="entry name" value="Porin chaperone SurA, peptide-binding domain"/>
    <property type="match status" value="1"/>
</dbReference>
<proteinExistence type="predicted"/>
<dbReference type="InterPro" id="IPR000297">
    <property type="entry name" value="PPIase_PpiC"/>
</dbReference>